<keyword evidence="1" id="KW-0472">Membrane</keyword>
<dbReference type="Proteomes" id="UP000002026">
    <property type="component" value="Chromosome"/>
</dbReference>
<feature type="transmembrane region" description="Helical" evidence="1">
    <location>
        <begin position="225"/>
        <end position="243"/>
    </location>
</feature>
<dbReference type="HOGENOM" id="CLU_086622_0_0_11"/>
<protein>
    <recommendedName>
        <fullName evidence="4">ABC-2 family transporter protein</fullName>
    </recommendedName>
</protein>
<organism evidence="2 3">
    <name type="scientific">Slackia heliotrinireducens (strain ATCC 29202 / DSM 20476 / NCTC 11029 / RHS 1)</name>
    <name type="common">Peptococcus heliotrinreducens</name>
    <dbReference type="NCBI Taxonomy" id="471855"/>
    <lineage>
        <taxon>Bacteria</taxon>
        <taxon>Bacillati</taxon>
        <taxon>Actinomycetota</taxon>
        <taxon>Coriobacteriia</taxon>
        <taxon>Eggerthellales</taxon>
        <taxon>Eggerthellaceae</taxon>
        <taxon>Slackia</taxon>
    </lineage>
</organism>
<keyword evidence="1" id="KW-0812">Transmembrane</keyword>
<keyword evidence="1" id="KW-1133">Transmembrane helix</keyword>
<feature type="transmembrane region" description="Helical" evidence="1">
    <location>
        <begin position="164"/>
        <end position="183"/>
    </location>
</feature>
<dbReference type="Pfam" id="PF12730">
    <property type="entry name" value="ABC2_membrane_4"/>
    <property type="match status" value="1"/>
</dbReference>
<reference evidence="2 3" key="1">
    <citation type="journal article" date="2009" name="Stand. Genomic Sci.">
        <title>Complete genome sequence of Slackia heliotrinireducens type strain (RHS 1).</title>
        <authorList>
            <person name="Pukall R."/>
            <person name="Lapidus A."/>
            <person name="Nolan M."/>
            <person name="Copeland A."/>
            <person name="Glavina Del Rio T."/>
            <person name="Lucas S."/>
            <person name="Chen F."/>
            <person name="Tice H."/>
            <person name="Cheng J.F."/>
            <person name="Chertkov O."/>
            <person name="Bruce D."/>
            <person name="Goodwin L."/>
            <person name="Kuske C."/>
            <person name="Brettin T."/>
            <person name="Detter J.C."/>
            <person name="Han C."/>
            <person name="Pitluck S."/>
            <person name="Pati A."/>
            <person name="Mavrommatis K."/>
            <person name="Ivanova N."/>
            <person name="Ovchinnikova G."/>
            <person name="Chen A."/>
            <person name="Palaniappan K."/>
            <person name="Schneider S."/>
            <person name="Rohde M."/>
            <person name="Chain P."/>
            <person name="D'haeseleer P."/>
            <person name="Goker M."/>
            <person name="Bristow J."/>
            <person name="Eisen J.A."/>
            <person name="Markowitz V."/>
            <person name="Kyrpides N.C."/>
            <person name="Klenk H.P."/>
            <person name="Hugenholtz P."/>
        </authorList>
    </citation>
    <scope>NUCLEOTIDE SEQUENCE [LARGE SCALE GENOMIC DNA]</scope>
    <source>
        <strain evidence="3">ATCC 29202 / DSM 20476 / NCTC 11029 / RHS 1</strain>
    </source>
</reference>
<proteinExistence type="predicted"/>
<evidence type="ECO:0000313" key="3">
    <source>
        <dbReference type="Proteomes" id="UP000002026"/>
    </source>
</evidence>
<feature type="transmembrane region" description="Helical" evidence="1">
    <location>
        <begin position="48"/>
        <end position="73"/>
    </location>
</feature>
<evidence type="ECO:0000313" key="2">
    <source>
        <dbReference type="EMBL" id="ACV21637.1"/>
    </source>
</evidence>
<feature type="transmembrane region" description="Helical" evidence="1">
    <location>
        <begin position="132"/>
        <end position="157"/>
    </location>
</feature>
<evidence type="ECO:0000256" key="1">
    <source>
        <dbReference type="SAM" id="Phobius"/>
    </source>
</evidence>
<dbReference type="AlphaFoldDB" id="C7N3P6"/>
<dbReference type="STRING" id="471855.Shel_05780"/>
<dbReference type="EMBL" id="CP001684">
    <property type="protein sequence ID" value="ACV21637.1"/>
    <property type="molecule type" value="Genomic_DNA"/>
</dbReference>
<gene>
    <name evidence="2" type="ordered locus">Shel_05780</name>
</gene>
<evidence type="ECO:0008006" key="4">
    <source>
        <dbReference type="Google" id="ProtNLM"/>
    </source>
</evidence>
<dbReference type="RefSeq" id="WP_012797742.1">
    <property type="nucleotide sequence ID" value="NC_013165.1"/>
</dbReference>
<sequence length="248" mass="26571">MSYLGLEFSKIKRKRVLLMAVLLVAAALAWVLMGAWQDGEGSELGWSGMFFSMPVINCVLMSLLATVVASRVVDVDHEAGAFKQLLCLQSTGGLLAAKLACAVLIMVFAVTLELAGVFVIGQAMRFPSVPGFFAWASLFASQLAASVCMLILVGVVALKWENQFVAVAVGLALSLAGLFSNFLPTALQRLVPSGYFTLLSTLRIDWNAESTAPVFYQSAVPWPDYVIVVLVCVAVCALGVAVFSRKEH</sequence>
<name>C7N3P6_SLAHD</name>
<dbReference type="KEGG" id="shi:Shel_05780"/>
<keyword evidence="3" id="KW-1185">Reference proteome</keyword>
<dbReference type="eggNOG" id="COG4200">
    <property type="taxonomic scope" value="Bacteria"/>
</dbReference>
<feature type="transmembrane region" description="Helical" evidence="1">
    <location>
        <begin position="94"/>
        <end position="120"/>
    </location>
</feature>
<feature type="transmembrane region" description="Helical" evidence="1">
    <location>
        <begin position="16"/>
        <end position="36"/>
    </location>
</feature>
<accession>C7N3P6</accession>